<dbReference type="PRINTS" id="PR00111">
    <property type="entry name" value="ABHYDROLASE"/>
</dbReference>
<comment type="caution">
    <text evidence="2">The sequence shown here is derived from an EMBL/GenBank/DDBJ whole genome shotgun (WGS) entry which is preliminary data.</text>
</comment>
<dbReference type="RefSeq" id="WP_345245083.1">
    <property type="nucleotide sequence ID" value="NZ_BAABHD010000032.1"/>
</dbReference>
<organism evidence="2 3">
    <name type="scientific">Nibrella saemangeumensis</name>
    <dbReference type="NCBI Taxonomy" id="1084526"/>
    <lineage>
        <taxon>Bacteria</taxon>
        <taxon>Pseudomonadati</taxon>
        <taxon>Bacteroidota</taxon>
        <taxon>Cytophagia</taxon>
        <taxon>Cytophagales</taxon>
        <taxon>Spirosomataceae</taxon>
        <taxon>Nibrella</taxon>
    </lineage>
</organism>
<protein>
    <submittedName>
        <fullName evidence="2">Alpha/beta hydrolase</fullName>
    </submittedName>
</protein>
<dbReference type="InterPro" id="IPR022742">
    <property type="entry name" value="Hydrolase_4"/>
</dbReference>
<dbReference type="EMBL" id="BAABHD010000032">
    <property type="protein sequence ID" value="GAA4459747.1"/>
    <property type="molecule type" value="Genomic_DNA"/>
</dbReference>
<dbReference type="Pfam" id="PF12146">
    <property type="entry name" value="Hydrolase_4"/>
    <property type="match status" value="1"/>
</dbReference>
<dbReference type="Gene3D" id="3.40.50.1820">
    <property type="entry name" value="alpha/beta hydrolase"/>
    <property type="match status" value="1"/>
</dbReference>
<evidence type="ECO:0000313" key="2">
    <source>
        <dbReference type="EMBL" id="GAA4459747.1"/>
    </source>
</evidence>
<dbReference type="PANTHER" id="PTHR11614">
    <property type="entry name" value="PHOSPHOLIPASE-RELATED"/>
    <property type="match status" value="1"/>
</dbReference>
<reference evidence="3" key="1">
    <citation type="journal article" date="2019" name="Int. J. Syst. Evol. Microbiol.">
        <title>The Global Catalogue of Microorganisms (GCM) 10K type strain sequencing project: providing services to taxonomists for standard genome sequencing and annotation.</title>
        <authorList>
            <consortium name="The Broad Institute Genomics Platform"/>
            <consortium name="The Broad Institute Genome Sequencing Center for Infectious Disease"/>
            <person name="Wu L."/>
            <person name="Ma J."/>
        </authorList>
    </citation>
    <scope>NUCLEOTIDE SEQUENCE [LARGE SCALE GENOMIC DNA]</scope>
    <source>
        <strain evidence="3">JCM 17927</strain>
    </source>
</reference>
<accession>A0ABP8N1L2</accession>
<evidence type="ECO:0000313" key="3">
    <source>
        <dbReference type="Proteomes" id="UP001501175"/>
    </source>
</evidence>
<dbReference type="GO" id="GO:0016787">
    <property type="term" value="F:hydrolase activity"/>
    <property type="evidence" value="ECO:0007669"/>
    <property type="project" value="UniProtKB-KW"/>
</dbReference>
<dbReference type="SUPFAM" id="SSF53474">
    <property type="entry name" value="alpha/beta-Hydrolases"/>
    <property type="match status" value="1"/>
</dbReference>
<sequence length="279" mass="30857">MNLIAVSNTFTLTTSDSLQLAGAYVEPVGEPKGVIALVHGMGEHFGRYTHVAEFFRTIGYATVGMDHRGHGKSQGQRGHTPSFDHLMDDMDRLLKKTHDVFPGLPVVLYGHSMGGNLAANYVLRRNPPLKGLILTDPYFKLAFEPPAWKVAVAKLFAGMMPALSQPTGLEQAAISRDPAVVDAYKQDRLVHDKITSAFFVNVHPAGLYPIEHAGELQVKTLAMHGTADRLTSSEGTIAFARNNPQLIELKLWEGFYHELHNEPDKQQVFDYIAGWLSRL</sequence>
<dbReference type="Proteomes" id="UP001501175">
    <property type="component" value="Unassembled WGS sequence"/>
</dbReference>
<keyword evidence="3" id="KW-1185">Reference proteome</keyword>
<gene>
    <name evidence="2" type="ORF">GCM10023189_33850</name>
</gene>
<name>A0ABP8N1L2_9BACT</name>
<dbReference type="InterPro" id="IPR051044">
    <property type="entry name" value="MAG_DAG_Lipase"/>
</dbReference>
<feature type="domain" description="Serine aminopeptidase S33" evidence="1">
    <location>
        <begin position="30"/>
        <end position="264"/>
    </location>
</feature>
<dbReference type="InterPro" id="IPR000073">
    <property type="entry name" value="AB_hydrolase_1"/>
</dbReference>
<evidence type="ECO:0000259" key="1">
    <source>
        <dbReference type="Pfam" id="PF12146"/>
    </source>
</evidence>
<dbReference type="InterPro" id="IPR029058">
    <property type="entry name" value="AB_hydrolase_fold"/>
</dbReference>
<keyword evidence="2" id="KW-0378">Hydrolase</keyword>
<proteinExistence type="predicted"/>